<keyword evidence="5" id="KW-0677">Repeat</keyword>
<dbReference type="Proteomes" id="UP001310594">
    <property type="component" value="Unassembled WGS sequence"/>
</dbReference>
<evidence type="ECO:0000256" key="7">
    <source>
        <dbReference type="PROSITE-ProRule" id="PRU00221"/>
    </source>
</evidence>
<dbReference type="InterPro" id="IPR015943">
    <property type="entry name" value="WD40/YVTN_repeat-like_dom_sf"/>
</dbReference>
<organism evidence="8 9">
    <name type="scientific">Elasticomyces elasticus</name>
    <dbReference type="NCBI Taxonomy" id="574655"/>
    <lineage>
        <taxon>Eukaryota</taxon>
        <taxon>Fungi</taxon>
        <taxon>Dikarya</taxon>
        <taxon>Ascomycota</taxon>
        <taxon>Pezizomycotina</taxon>
        <taxon>Dothideomycetes</taxon>
        <taxon>Dothideomycetidae</taxon>
        <taxon>Mycosphaerellales</taxon>
        <taxon>Teratosphaeriaceae</taxon>
        <taxon>Elasticomyces</taxon>
    </lineage>
</organism>
<dbReference type="SUPFAM" id="SSF63829">
    <property type="entry name" value="Calcium-dependent phosphotriesterase"/>
    <property type="match status" value="1"/>
</dbReference>
<evidence type="ECO:0000313" key="9">
    <source>
        <dbReference type="Proteomes" id="UP001310594"/>
    </source>
</evidence>
<dbReference type="InterPro" id="IPR036322">
    <property type="entry name" value="WD40_repeat_dom_sf"/>
</dbReference>
<keyword evidence="4" id="KW-0819">tRNA processing</keyword>
<evidence type="ECO:0000256" key="2">
    <source>
        <dbReference type="ARBA" id="ARBA00022490"/>
    </source>
</evidence>
<evidence type="ECO:0000256" key="4">
    <source>
        <dbReference type="ARBA" id="ARBA00022694"/>
    </source>
</evidence>
<evidence type="ECO:0000256" key="6">
    <source>
        <dbReference type="ARBA" id="ARBA00038255"/>
    </source>
</evidence>
<dbReference type="PROSITE" id="PS00678">
    <property type="entry name" value="WD_REPEATS_1"/>
    <property type="match status" value="1"/>
</dbReference>
<evidence type="ECO:0000313" key="8">
    <source>
        <dbReference type="EMBL" id="KAK5700941.1"/>
    </source>
</evidence>
<protein>
    <submittedName>
        <fullName evidence="8">WD repeat-containing protein 6</fullName>
    </submittedName>
</protein>
<keyword evidence="2" id="KW-0963">Cytoplasm</keyword>
<comment type="similarity">
    <text evidence="6">Belongs to the WD repeat WDR6 family.</text>
</comment>
<comment type="subcellular location">
    <subcellularLocation>
        <location evidence="1">Cytoplasm</location>
    </subcellularLocation>
</comment>
<dbReference type="PROSITE" id="PS50082">
    <property type="entry name" value="WD_REPEATS_2"/>
    <property type="match status" value="2"/>
</dbReference>
<dbReference type="Gene3D" id="2.130.10.10">
    <property type="entry name" value="YVTN repeat-like/Quinoprotein amine dehydrogenase"/>
    <property type="match status" value="3"/>
</dbReference>
<dbReference type="PROSITE" id="PS50294">
    <property type="entry name" value="WD_REPEATS_REGION"/>
    <property type="match status" value="1"/>
</dbReference>
<evidence type="ECO:0000256" key="5">
    <source>
        <dbReference type="ARBA" id="ARBA00022737"/>
    </source>
</evidence>
<dbReference type="GO" id="GO:0005737">
    <property type="term" value="C:cytoplasm"/>
    <property type="evidence" value="ECO:0007669"/>
    <property type="project" value="UniProtKB-SubCell"/>
</dbReference>
<dbReference type="SMART" id="SM00320">
    <property type="entry name" value="WD40"/>
    <property type="match status" value="7"/>
</dbReference>
<dbReference type="EMBL" id="JAVRQU010000007">
    <property type="protein sequence ID" value="KAK5700941.1"/>
    <property type="molecule type" value="Genomic_DNA"/>
</dbReference>
<evidence type="ECO:0000256" key="3">
    <source>
        <dbReference type="ARBA" id="ARBA00022574"/>
    </source>
</evidence>
<feature type="repeat" description="WD" evidence="7">
    <location>
        <begin position="206"/>
        <end position="249"/>
    </location>
</feature>
<evidence type="ECO:0000256" key="1">
    <source>
        <dbReference type="ARBA" id="ARBA00004496"/>
    </source>
</evidence>
<comment type="caution">
    <text evidence="8">The sequence shown here is derived from an EMBL/GenBank/DDBJ whole genome shotgun (WGS) entry which is preliminary data.</text>
</comment>
<dbReference type="GO" id="GO:0030488">
    <property type="term" value="P:tRNA methylation"/>
    <property type="evidence" value="ECO:0007669"/>
    <property type="project" value="TreeGrafter"/>
</dbReference>
<sequence>MLQHTHHHVPVTALAFSREDLIFAGEGHFVSAYNAKTLLRLACSKVFEQQAVHGLITCETASSQLVAWGGTLVRSIKWSLTADGRLLLRMGKLFKATDWILDTSFSQDTGNSNGKLLALVTAHNALIILDANRLFAGETLDLPQYLEPQVPGSNCLLYCAHIVWLSPSRCLIASGTAFGDVIVWSATPSYTEYGTLVASTQTHHTFPAHEGSVFGIQLSPDLVAGELGECQRALTTCSDDRTIRMWDVSDLPDNAVVTLGAQRSTGYSTNEANNEGTPKCLAKAMGHISRIWQVHYTPNQGQEPHTLQITSFGEDATSISWRTRPLEDDSAFTLQQYQVASGHSGKHIWSVALANDGRVATGGADGGVAIHVLEDEPLKGSEIVTPLTEQPGSVDTFKSYGFIGPDLLMATTTLGKIVVLELDGSSSPRVREVAGTMVGLRGYSVVATACGIGWVAGLDGNVYMYVHEYGSLQQVLDDQRKTAGLFAHESQDFRNRANLLITSVGGVTATLLQFELDTGANNTGTSRVMKHTSLALPDGFVVTSFTSALAGNHGYAVLGSRSGSVAMYSVARETDAKSTLPICLLSNTHGKEAVTAVVLRGMNDHGSWLLLHSTGRDGKHAVHKLGNVDEQGSIELIHCLALPYGPNIEGLTFRADGHIWTWGFKGKHFIAYDITAQREVMTAECGGAHRQCALQPSEGGGLFVWTGKAKLYQQRQTELLYSLSNLGGHGREIKCMAVSPSESRITATGAEDTNIKLWAFDQLLPGFRCVQTLRKHNTGIQHLQWSEDSQFLLSSGGFEEFCIWRITPSDSDMKLGVVCESMHPSSGTSDLRIMSFESRRERCSPDDTTFVIHMVYSDSTIKLWQYTSSGNNWSLLAQGGYLTSCLTHVFTIHDALMTTATDGHITAWHNEAEDLGWTHRHKVHQSSILSMISHTLTDGSTLVITGGDDNGIGLTRVTVAGNMKTLLLPRAHAAAVTGLAVTSTSQDSLTFASGSLDQRLKLWQADVNVSLPGVDGVDFKRVASEYTAVADISSLASYTINDGAVRVLVGGVGVDFWRVSSGEVTTCEEI</sequence>
<accession>A0AAN7VTB4</accession>
<feature type="repeat" description="WD" evidence="7">
    <location>
        <begin position="726"/>
        <end position="758"/>
    </location>
</feature>
<reference evidence="8" key="1">
    <citation type="submission" date="2023-08" db="EMBL/GenBank/DDBJ databases">
        <title>Black Yeasts Isolated from many extreme environments.</title>
        <authorList>
            <person name="Coleine C."/>
            <person name="Stajich J.E."/>
            <person name="Selbmann L."/>
        </authorList>
    </citation>
    <scope>NUCLEOTIDE SEQUENCE</scope>
    <source>
        <strain evidence="8">CCFEE 5810</strain>
    </source>
</reference>
<dbReference type="InterPro" id="IPR001680">
    <property type="entry name" value="WD40_rpt"/>
</dbReference>
<dbReference type="PANTHER" id="PTHR14344">
    <property type="entry name" value="WD REPEAT PROTEIN"/>
    <property type="match status" value="1"/>
</dbReference>
<dbReference type="AlphaFoldDB" id="A0AAN7VTB4"/>
<dbReference type="PANTHER" id="PTHR14344:SF3">
    <property type="entry name" value="WD REPEAT-CONTAINING PROTEIN 6"/>
    <property type="match status" value="1"/>
</dbReference>
<keyword evidence="3 7" id="KW-0853">WD repeat</keyword>
<dbReference type="InterPro" id="IPR019775">
    <property type="entry name" value="WD40_repeat_CS"/>
</dbReference>
<dbReference type="InterPro" id="IPR051973">
    <property type="entry name" value="tRNA_Anticodon_Mtase-Reg"/>
</dbReference>
<dbReference type="SUPFAM" id="SSF50978">
    <property type="entry name" value="WD40 repeat-like"/>
    <property type="match status" value="3"/>
</dbReference>
<proteinExistence type="inferred from homology"/>
<gene>
    <name evidence="8" type="primary">WDR6</name>
    <name evidence="8" type="ORF">LTR97_005459</name>
</gene>
<dbReference type="Pfam" id="PF00400">
    <property type="entry name" value="WD40"/>
    <property type="match status" value="5"/>
</dbReference>
<name>A0AAN7VTB4_9PEZI</name>